<evidence type="ECO:0000256" key="1">
    <source>
        <dbReference type="ARBA" id="ARBA00004442"/>
    </source>
</evidence>
<dbReference type="Pfam" id="PF02321">
    <property type="entry name" value="OEP"/>
    <property type="match status" value="2"/>
</dbReference>
<dbReference type="Proteomes" id="UP000712007">
    <property type="component" value="Unassembled WGS sequence"/>
</dbReference>
<dbReference type="GO" id="GO:0015288">
    <property type="term" value="F:porin activity"/>
    <property type="evidence" value="ECO:0007669"/>
    <property type="project" value="TreeGrafter"/>
</dbReference>
<comment type="similarity">
    <text evidence="2">Belongs to the outer membrane factor (OMF) (TC 1.B.17) family.</text>
</comment>
<keyword evidence="5" id="KW-0812">Transmembrane</keyword>
<reference evidence="10" key="2">
    <citation type="journal article" date="2021" name="PeerJ">
        <title>Extensive microbial diversity within the chicken gut microbiome revealed by metagenomics and culture.</title>
        <authorList>
            <person name="Gilroy R."/>
            <person name="Ravi A."/>
            <person name="Getino M."/>
            <person name="Pursley I."/>
            <person name="Horton D.L."/>
            <person name="Alikhan N.F."/>
            <person name="Baker D."/>
            <person name="Gharbi K."/>
            <person name="Hall N."/>
            <person name="Watson M."/>
            <person name="Adriaenssens E.M."/>
            <person name="Foster-Nyarko E."/>
            <person name="Jarju S."/>
            <person name="Secka A."/>
            <person name="Antonio M."/>
            <person name="Oren A."/>
            <person name="Chaudhuri R.R."/>
            <person name="La Ragione R."/>
            <person name="Hildebrand F."/>
            <person name="Pallen M.J."/>
        </authorList>
    </citation>
    <scope>NUCLEOTIDE SEQUENCE</scope>
    <source>
        <strain evidence="10">3924</strain>
    </source>
</reference>
<evidence type="ECO:0000313" key="11">
    <source>
        <dbReference type="Proteomes" id="UP000712007"/>
    </source>
</evidence>
<dbReference type="EMBL" id="JADIMV010000080">
    <property type="protein sequence ID" value="MBO8439957.1"/>
    <property type="molecule type" value="Genomic_DNA"/>
</dbReference>
<protein>
    <submittedName>
        <fullName evidence="10">TolC family protein</fullName>
    </submittedName>
</protein>
<evidence type="ECO:0000256" key="5">
    <source>
        <dbReference type="ARBA" id="ARBA00022692"/>
    </source>
</evidence>
<evidence type="ECO:0000256" key="8">
    <source>
        <dbReference type="SAM" id="Coils"/>
    </source>
</evidence>
<keyword evidence="6" id="KW-0472">Membrane</keyword>
<feature type="coiled-coil region" evidence="8">
    <location>
        <begin position="364"/>
        <end position="391"/>
    </location>
</feature>
<feature type="chain" id="PRO_5037667300" evidence="9">
    <location>
        <begin position="25"/>
        <end position="470"/>
    </location>
</feature>
<evidence type="ECO:0000256" key="4">
    <source>
        <dbReference type="ARBA" id="ARBA00022452"/>
    </source>
</evidence>
<evidence type="ECO:0000313" key="10">
    <source>
        <dbReference type="EMBL" id="MBO8439957.1"/>
    </source>
</evidence>
<keyword evidence="9" id="KW-0732">Signal</keyword>
<dbReference type="GO" id="GO:1990281">
    <property type="term" value="C:efflux pump complex"/>
    <property type="evidence" value="ECO:0007669"/>
    <property type="project" value="TreeGrafter"/>
</dbReference>
<dbReference type="GO" id="GO:0015562">
    <property type="term" value="F:efflux transmembrane transporter activity"/>
    <property type="evidence" value="ECO:0007669"/>
    <property type="project" value="InterPro"/>
</dbReference>
<sequence length="470" mass="52074">MNNKTAYVILICLTLFCCAQSSFAADTTKIYLTLEQCREMALENNADIKNAELDLQAAKAQRQEALAEYFPTVSANAFGFHALDPMIEIGVKDILGNTAFSNNLNHIVEQLAPQLGISPTYTTMQHGYMASVSLLQPVFAGGRIVNGNRLAALGVDAASTKKNIVRRTTTEEVEKNYWQIVSLEEKLSTLGSLSAMLDTLQRDVSSACAAGLATESDLLQVELKRNELKSGRLQIENGIRLAKMNMLNSIGMAYTPYPQDNTDSIPCIDDIVLSDTIGGLNPPMAYYMDEADVAVAQDETRLLDLSVSAKKIERNMVIGEALPEIGIGAAYGYSNFLDRDNLNGAVYVSVKVPISDWGKKARKIQRYDSQIRKAENEKEYLSSQIELQIRQLWFNLETSWQQLQVSRESITTAEASVRKLAAHYRAGLVPLSELLEAQTQLQQCTDNYTDQCIAYRTVLRAYLDRTGGDM</sequence>
<organism evidence="10 11">
    <name type="scientific">Candidatus Aphodosoma intestinipullorum</name>
    <dbReference type="NCBI Taxonomy" id="2840674"/>
    <lineage>
        <taxon>Bacteria</taxon>
        <taxon>Pseudomonadati</taxon>
        <taxon>Bacteroidota</taxon>
        <taxon>Bacteroidia</taxon>
        <taxon>Bacteroidales</taxon>
        <taxon>Candidatus Aphodosoma</taxon>
    </lineage>
</organism>
<proteinExistence type="inferred from homology"/>
<feature type="coiled-coil region" evidence="8">
    <location>
        <begin position="41"/>
        <end position="68"/>
    </location>
</feature>
<keyword evidence="3" id="KW-0813">Transport</keyword>
<gene>
    <name evidence="10" type="ORF">IAC51_04825</name>
</gene>
<dbReference type="Gene3D" id="1.20.1600.10">
    <property type="entry name" value="Outer membrane efflux proteins (OEP)"/>
    <property type="match status" value="1"/>
</dbReference>
<dbReference type="SUPFAM" id="SSF56954">
    <property type="entry name" value="Outer membrane efflux proteins (OEP)"/>
    <property type="match status" value="1"/>
</dbReference>
<evidence type="ECO:0000256" key="6">
    <source>
        <dbReference type="ARBA" id="ARBA00023136"/>
    </source>
</evidence>
<dbReference type="PANTHER" id="PTHR30026:SF20">
    <property type="entry name" value="OUTER MEMBRANE PROTEIN TOLC"/>
    <property type="match status" value="1"/>
</dbReference>
<keyword evidence="7" id="KW-0998">Cell outer membrane</keyword>
<evidence type="ECO:0000256" key="2">
    <source>
        <dbReference type="ARBA" id="ARBA00007613"/>
    </source>
</evidence>
<feature type="signal peptide" evidence="9">
    <location>
        <begin position="1"/>
        <end position="24"/>
    </location>
</feature>
<reference evidence="10" key="1">
    <citation type="submission" date="2020-10" db="EMBL/GenBank/DDBJ databases">
        <authorList>
            <person name="Gilroy R."/>
        </authorList>
    </citation>
    <scope>NUCLEOTIDE SEQUENCE</scope>
    <source>
        <strain evidence="10">3924</strain>
    </source>
</reference>
<dbReference type="InterPro" id="IPR003423">
    <property type="entry name" value="OMP_efflux"/>
</dbReference>
<dbReference type="PANTHER" id="PTHR30026">
    <property type="entry name" value="OUTER MEMBRANE PROTEIN TOLC"/>
    <property type="match status" value="1"/>
</dbReference>
<dbReference type="AlphaFoldDB" id="A0A940DL54"/>
<keyword evidence="4" id="KW-1134">Transmembrane beta strand</keyword>
<name>A0A940DL54_9BACT</name>
<evidence type="ECO:0000256" key="3">
    <source>
        <dbReference type="ARBA" id="ARBA00022448"/>
    </source>
</evidence>
<evidence type="ECO:0000256" key="7">
    <source>
        <dbReference type="ARBA" id="ARBA00023237"/>
    </source>
</evidence>
<keyword evidence="8" id="KW-0175">Coiled coil</keyword>
<dbReference type="GO" id="GO:0009279">
    <property type="term" value="C:cell outer membrane"/>
    <property type="evidence" value="ECO:0007669"/>
    <property type="project" value="UniProtKB-SubCell"/>
</dbReference>
<evidence type="ECO:0000256" key="9">
    <source>
        <dbReference type="SAM" id="SignalP"/>
    </source>
</evidence>
<dbReference type="InterPro" id="IPR051906">
    <property type="entry name" value="TolC-like"/>
</dbReference>
<accession>A0A940DL54</accession>
<comment type="caution">
    <text evidence="10">The sequence shown here is derived from an EMBL/GenBank/DDBJ whole genome shotgun (WGS) entry which is preliminary data.</text>
</comment>
<comment type="subcellular location">
    <subcellularLocation>
        <location evidence="1">Cell outer membrane</location>
    </subcellularLocation>
</comment>